<evidence type="ECO:0000256" key="3">
    <source>
        <dbReference type="ARBA" id="ARBA00022722"/>
    </source>
</evidence>
<dbReference type="GO" id="GO:0004521">
    <property type="term" value="F:RNA endonuclease activity"/>
    <property type="evidence" value="ECO:0007669"/>
    <property type="project" value="UniProtKB-UniRule"/>
</dbReference>
<comment type="cofactor">
    <cofactor evidence="1 9">
        <name>Mg(2+)</name>
        <dbReference type="ChEBI" id="CHEBI:18420"/>
    </cofactor>
</comment>
<evidence type="ECO:0000256" key="5">
    <source>
        <dbReference type="ARBA" id="ARBA00022759"/>
    </source>
</evidence>
<reference evidence="11 12" key="1">
    <citation type="submission" date="2019-01" db="EMBL/GenBank/DDBJ databases">
        <title>Coherence of Microcystis species and biogeography revealed through population genomics.</title>
        <authorList>
            <person name="Perez-Carrascal O.M."/>
            <person name="Terrat Y."/>
            <person name="Giani A."/>
            <person name="Fortin N."/>
            <person name="Tromas N."/>
            <person name="Shapiro B.J."/>
        </authorList>
    </citation>
    <scope>NUCLEOTIDE SEQUENCE [LARGE SCALE GENOMIC DNA]</scope>
    <source>
        <strain evidence="11">Ma_QC_B_20070730_S2</strain>
    </source>
</reference>
<dbReference type="Gene3D" id="3.30.70.240">
    <property type="match status" value="1"/>
</dbReference>
<dbReference type="GO" id="GO:0051607">
    <property type="term" value="P:defense response to virus"/>
    <property type="evidence" value="ECO:0007669"/>
    <property type="project" value="UniProtKB-UniRule"/>
</dbReference>
<dbReference type="GO" id="GO:0016787">
    <property type="term" value="F:hydrolase activity"/>
    <property type="evidence" value="ECO:0007669"/>
    <property type="project" value="UniProtKB-KW"/>
</dbReference>
<accession>A0A552D9X9</accession>
<evidence type="ECO:0000313" key="11">
    <source>
        <dbReference type="EMBL" id="TRU19036.1"/>
    </source>
</evidence>
<comment type="similarity">
    <text evidence="2 9 10">Belongs to the CRISPR-associated endoribonuclease Cas2 protein family.</text>
</comment>
<dbReference type="PANTHER" id="PTHR34405">
    <property type="entry name" value="CRISPR-ASSOCIATED ENDORIBONUCLEASE CAS2"/>
    <property type="match status" value="1"/>
</dbReference>
<dbReference type="SUPFAM" id="SSF143430">
    <property type="entry name" value="TTP0101/SSO1404-like"/>
    <property type="match status" value="1"/>
</dbReference>
<feature type="binding site" evidence="9">
    <location>
        <position position="8"/>
    </location>
    <ligand>
        <name>Mg(2+)</name>
        <dbReference type="ChEBI" id="CHEBI:18420"/>
        <note>catalytic</note>
    </ligand>
</feature>
<dbReference type="GO" id="GO:0046872">
    <property type="term" value="F:metal ion binding"/>
    <property type="evidence" value="ECO:0007669"/>
    <property type="project" value="UniProtKB-UniRule"/>
</dbReference>
<evidence type="ECO:0000256" key="6">
    <source>
        <dbReference type="ARBA" id="ARBA00022801"/>
    </source>
</evidence>
<name>A0A552D9X9_MICAE</name>
<evidence type="ECO:0000256" key="2">
    <source>
        <dbReference type="ARBA" id="ARBA00009959"/>
    </source>
</evidence>
<evidence type="ECO:0000256" key="8">
    <source>
        <dbReference type="ARBA" id="ARBA00023118"/>
    </source>
</evidence>
<dbReference type="NCBIfam" id="TIGR01573">
    <property type="entry name" value="cas2"/>
    <property type="match status" value="1"/>
</dbReference>
<keyword evidence="8 9" id="KW-0051">Antiviral defense</keyword>
<evidence type="ECO:0000256" key="9">
    <source>
        <dbReference type="HAMAP-Rule" id="MF_01471"/>
    </source>
</evidence>
<dbReference type="InterPro" id="IPR021127">
    <property type="entry name" value="CRISPR_associated_Cas2"/>
</dbReference>
<dbReference type="Proteomes" id="UP000320551">
    <property type="component" value="Unassembled WGS sequence"/>
</dbReference>
<dbReference type="CDD" id="cd09725">
    <property type="entry name" value="Cas2_I_II_III"/>
    <property type="match status" value="1"/>
</dbReference>
<dbReference type="GO" id="GO:0043571">
    <property type="term" value="P:maintenance of CRISPR repeat elements"/>
    <property type="evidence" value="ECO:0007669"/>
    <property type="project" value="UniProtKB-UniRule"/>
</dbReference>
<keyword evidence="7 9" id="KW-0460">Magnesium</keyword>
<dbReference type="InterPro" id="IPR019199">
    <property type="entry name" value="Virulence_VapD/CRISPR_Cas2"/>
</dbReference>
<evidence type="ECO:0000313" key="12">
    <source>
        <dbReference type="Proteomes" id="UP000320551"/>
    </source>
</evidence>
<sequence length="92" mass="10996">MFYLICYDIVDDRRRTRVARLLEAYGVRIQKSVFESVLNPAQYEKLQARLLQLLERREDQLRFYPLSEHCRNKVIVLGIQPDFQIDDPALII</sequence>
<dbReference type="AlphaFoldDB" id="A0A552D9X9"/>
<dbReference type="HAMAP" id="MF_01471">
    <property type="entry name" value="Cas2"/>
    <property type="match status" value="1"/>
</dbReference>
<dbReference type="PIRSF" id="PIRSF032582">
    <property type="entry name" value="Cas2"/>
    <property type="match status" value="1"/>
</dbReference>
<dbReference type="EMBL" id="SFBK01000261">
    <property type="protein sequence ID" value="TRU19036.1"/>
    <property type="molecule type" value="Genomic_DNA"/>
</dbReference>
<proteinExistence type="inferred from homology"/>
<comment type="caution">
    <text evidence="11">The sequence shown here is derived from an EMBL/GenBank/DDBJ whole genome shotgun (WGS) entry which is preliminary data.</text>
</comment>
<keyword evidence="3 9" id="KW-0540">Nuclease</keyword>
<gene>
    <name evidence="9 11" type="primary">cas2</name>
    <name evidence="11" type="ORF">EWV80_19920</name>
</gene>
<keyword evidence="6 9" id="KW-0378">Hydrolase</keyword>
<evidence type="ECO:0000256" key="7">
    <source>
        <dbReference type="ARBA" id="ARBA00022842"/>
    </source>
</evidence>
<dbReference type="Pfam" id="PF09827">
    <property type="entry name" value="CRISPR_Cas2"/>
    <property type="match status" value="1"/>
</dbReference>
<evidence type="ECO:0000256" key="1">
    <source>
        <dbReference type="ARBA" id="ARBA00001946"/>
    </source>
</evidence>
<evidence type="ECO:0000256" key="4">
    <source>
        <dbReference type="ARBA" id="ARBA00022723"/>
    </source>
</evidence>
<evidence type="ECO:0000256" key="10">
    <source>
        <dbReference type="PIRNR" id="PIRNR032582"/>
    </source>
</evidence>
<keyword evidence="5 9" id="KW-0255">Endonuclease</keyword>
<comment type="function">
    <text evidence="9">CRISPR (clustered regularly interspaced short palindromic repeat), is an adaptive immune system that provides protection against mobile genetic elements (viruses, transposable elements and conjugative plasmids). CRISPR clusters contain sequences complementary to antecedent mobile elements and target invading nucleic acids. CRISPR clusters are transcribed and processed into CRISPR RNA (crRNA). Functions as a ssRNA-specific endoribonuclease. Involved in the integration of spacer DNA into the CRISPR cassette.</text>
</comment>
<organism evidence="11 12">
    <name type="scientific">Microcystis aeruginosa Ma_QC_B_20070730_S2</name>
    <dbReference type="NCBI Taxonomy" id="2486256"/>
    <lineage>
        <taxon>Bacteria</taxon>
        <taxon>Bacillati</taxon>
        <taxon>Cyanobacteriota</taxon>
        <taxon>Cyanophyceae</taxon>
        <taxon>Oscillatoriophycideae</taxon>
        <taxon>Chroococcales</taxon>
        <taxon>Microcystaceae</taxon>
        <taxon>Microcystis</taxon>
    </lineage>
</organism>
<comment type="subunit">
    <text evidence="9">Homodimer, forms a heterotetramer with a Cas1 homodimer.</text>
</comment>
<dbReference type="EC" id="3.1.-.-" evidence="9"/>
<keyword evidence="4 9" id="KW-0479">Metal-binding</keyword>
<protein>
    <recommendedName>
        <fullName evidence="9">CRISPR-associated endoribonuclease Cas2</fullName>
        <ecNumber evidence="9">3.1.-.-</ecNumber>
    </recommendedName>
</protein>
<dbReference type="PANTHER" id="PTHR34405:SF3">
    <property type="entry name" value="CRISPR-ASSOCIATED ENDORIBONUCLEASE CAS2 3"/>
    <property type="match status" value="1"/>
</dbReference>